<feature type="transmembrane region" description="Helical" evidence="2">
    <location>
        <begin position="7"/>
        <end position="28"/>
    </location>
</feature>
<evidence type="ECO:0000313" key="4">
    <source>
        <dbReference type="Proteomes" id="UP000183832"/>
    </source>
</evidence>
<dbReference type="OrthoDB" id="8119829at2759"/>
<evidence type="ECO:0000256" key="1">
    <source>
        <dbReference type="SAM" id="MobiDB-lite"/>
    </source>
</evidence>
<sequence>MNMEATKYFTFIILISFGVNLIVTGVPLDKAENIDEDPSIVEDDDNSTAPNGTHKELYVIKAVTYEIGILADVSDNDTTTLNGSVSHQQVDFSFYDGESNDSYINLGDVPLPVQTNVSGEIVTGISPVQIGAVHNVSDILSALPFHGTIVNITEGKPSYVKISRHNLTNGQNNIKLNNGDNLSNPMLFEEITPKSSVNDDLKKNHNETEENEPENSPISSFFTNLF</sequence>
<feature type="region of interest" description="Disordered" evidence="1">
    <location>
        <begin position="193"/>
        <end position="226"/>
    </location>
</feature>
<feature type="compositionally biased region" description="Polar residues" evidence="1">
    <location>
        <begin position="216"/>
        <end position="226"/>
    </location>
</feature>
<reference evidence="3 4" key="1">
    <citation type="submission" date="2015-04" db="EMBL/GenBank/DDBJ databases">
        <authorList>
            <person name="Syromyatnikov M.Y."/>
            <person name="Popov V.N."/>
        </authorList>
    </citation>
    <scope>NUCLEOTIDE SEQUENCE [LARGE SCALE GENOMIC DNA]</scope>
</reference>
<organism evidence="3 4">
    <name type="scientific">Clunio marinus</name>
    <dbReference type="NCBI Taxonomy" id="568069"/>
    <lineage>
        <taxon>Eukaryota</taxon>
        <taxon>Metazoa</taxon>
        <taxon>Ecdysozoa</taxon>
        <taxon>Arthropoda</taxon>
        <taxon>Hexapoda</taxon>
        <taxon>Insecta</taxon>
        <taxon>Pterygota</taxon>
        <taxon>Neoptera</taxon>
        <taxon>Endopterygota</taxon>
        <taxon>Diptera</taxon>
        <taxon>Nematocera</taxon>
        <taxon>Chironomoidea</taxon>
        <taxon>Chironomidae</taxon>
        <taxon>Clunio</taxon>
    </lineage>
</organism>
<protein>
    <submittedName>
        <fullName evidence="3">CLUMA_CG015822, isoform A</fullName>
    </submittedName>
</protein>
<keyword evidence="2" id="KW-0472">Membrane</keyword>
<dbReference type="EMBL" id="CVRI01000058">
    <property type="protein sequence ID" value="CRL02927.1"/>
    <property type="molecule type" value="Genomic_DNA"/>
</dbReference>
<keyword evidence="4" id="KW-1185">Reference proteome</keyword>
<evidence type="ECO:0000313" key="3">
    <source>
        <dbReference type="EMBL" id="CRL02927.1"/>
    </source>
</evidence>
<evidence type="ECO:0000256" key="2">
    <source>
        <dbReference type="SAM" id="Phobius"/>
    </source>
</evidence>
<accession>A0A1J1IRT1</accession>
<gene>
    <name evidence="3" type="ORF">CLUMA_CG015822</name>
</gene>
<dbReference type="Proteomes" id="UP000183832">
    <property type="component" value="Unassembled WGS sequence"/>
</dbReference>
<proteinExistence type="predicted"/>
<keyword evidence="2" id="KW-1133">Transmembrane helix</keyword>
<name>A0A1J1IRT1_9DIPT</name>
<dbReference type="AlphaFoldDB" id="A0A1J1IRT1"/>
<keyword evidence="2" id="KW-0812">Transmembrane</keyword>
<feature type="compositionally biased region" description="Basic and acidic residues" evidence="1">
    <location>
        <begin position="197"/>
        <end position="208"/>
    </location>
</feature>